<dbReference type="SUPFAM" id="SSF52047">
    <property type="entry name" value="RNI-like"/>
    <property type="match status" value="1"/>
</dbReference>
<protein>
    <recommendedName>
        <fullName evidence="4">F-box domain-containing protein</fullName>
    </recommendedName>
</protein>
<dbReference type="EMBL" id="MU155145">
    <property type="protein sequence ID" value="KAF9484317.1"/>
    <property type="molecule type" value="Genomic_DNA"/>
</dbReference>
<reference evidence="2" key="1">
    <citation type="submission" date="2020-11" db="EMBL/GenBank/DDBJ databases">
        <authorList>
            <consortium name="DOE Joint Genome Institute"/>
            <person name="Ahrendt S."/>
            <person name="Riley R."/>
            <person name="Andreopoulos W."/>
            <person name="Labutti K."/>
            <person name="Pangilinan J."/>
            <person name="Ruiz-Duenas F.J."/>
            <person name="Barrasa J.M."/>
            <person name="Sanchez-Garcia M."/>
            <person name="Camarero S."/>
            <person name="Miyauchi S."/>
            <person name="Serrano A."/>
            <person name="Linde D."/>
            <person name="Babiker R."/>
            <person name="Drula E."/>
            <person name="Ayuso-Fernandez I."/>
            <person name="Pacheco R."/>
            <person name="Padilla G."/>
            <person name="Ferreira P."/>
            <person name="Barriuso J."/>
            <person name="Kellner H."/>
            <person name="Castanera R."/>
            <person name="Alfaro M."/>
            <person name="Ramirez L."/>
            <person name="Pisabarro A.G."/>
            <person name="Kuo A."/>
            <person name="Tritt A."/>
            <person name="Lipzen A."/>
            <person name="He G."/>
            <person name="Yan M."/>
            <person name="Ng V."/>
            <person name="Cullen D."/>
            <person name="Martin F."/>
            <person name="Rosso M.-N."/>
            <person name="Henrissat B."/>
            <person name="Hibbett D."/>
            <person name="Martinez A.T."/>
            <person name="Grigoriev I.V."/>
        </authorList>
    </citation>
    <scope>NUCLEOTIDE SEQUENCE</scope>
    <source>
        <strain evidence="2">CIRM-BRFM 674</strain>
    </source>
</reference>
<evidence type="ECO:0000313" key="2">
    <source>
        <dbReference type="EMBL" id="KAF9484317.1"/>
    </source>
</evidence>
<feature type="compositionally biased region" description="Basic and acidic residues" evidence="1">
    <location>
        <begin position="221"/>
        <end position="233"/>
    </location>
</feature>
<evidence type="ECO:0008006" key="4">
    <source>
        <dbReference type="Google" id="ProtNLM"/>
    </source>
</evidence>
<sequence length="645" mass="74176">MSDLPAEILSEIFSLCLPNSRLDYNEVQPDPRSAPILLCHVSSSWRSIALSTPRLWSHLHYRLRIRWDEDSEEAIAWNRQALDRDIECLKWWRKNEGSRAPSIRFSFYPSRKRYRSQEFIVPKEIMDFFVEYLSSAQYLDVEQFGQSLFQPNGPQVSCPNLQSLVTSYPSMPCEVAYHRLQGPTRIRMARRNRRLRKDYVESSEEEDESYEMNYIESSEEDERREQDSVKSSEEESESSEESSSDSGDEERINANNEEGSIGSSENEQNIGENTEEDIILNKDKDEQNIVEDTEEELVFNEDKDEEEIEEENNEGGAEEEEIESDEGGTDEDEDQYPNWDNENYDMVIPGLPYLELLPFHIPASLRRLCLHHHIRLTPDHISQNTFAHLSDLTHLSLHHIYLVPDVWNSLIRAVPNLQWGYFNLYFSSTIVSGDPPECTLSSLTTLSVIVDDGVEENHIGLIFRNLHLPSLHDLSIYLNADTSNRPGMAMNINRVLMCAPAVTKLTLGLRILGPNFPMTEEWSDVEKVHLYAPCLAHLVLDACYILSMPPLDYSLSVDFYTHYCARLLPFWIDLESAANNINRISVIVKRPSKEGPAVGDYLRNSLGINLNKDKHKGGNEVMLDIIQEEKRSLSPCSVGWRTWGC</sequence>
<dbReference type="OrthoDB" id="2269034at2759"/>
<evidence type="ECO:0000313" key="3">
    <source>
        <dbReference type="Proteomes" id="UP000807469"/>
    </source>
</evidence>
<proteinExistence type="predicted"/>
<gene>
    <name evidence="2" type="ORF">BDN70DRAFT_872825</name>
</gene>
<feature type="compositionally biased region" description="Low complexity" evidence="1">
    <location>
        <begin position="253"/>
        <end position="267"/>
    </location>
</feature>
<comment type="caution">
    <text evidence="2">The sequence shown here is derived from an EMBL/GenBank/DDBJ whole genome shotgun (WGS) entry which is preliminary data.</text>
</comment>
<dbReference type="Proteomes" id="UP000807469">
    <property type="component" value="Unassembled WGS sequence"/>
</dbReference>
<dbReference type="Gene3D" id="1.20.1280.50">
    <property type="match status" value="1"/>
</dbReference>
<name>A0A9P5Z9Y8_9AGAR</name>
<dbReference type="AlphaFoldDB" id="A0A9P5Z9Y8"/>
<feature type="compositionally biased region" description="Acidic residues" evidence="1">
    <location>
        <begin position="201"/>
        <end position="210"/>
    </location>
</feature>
<evidence type="ECO:0000256" key="1">
    <source>
        <dbReference type="SAM" id="MobiDB-lite"/>
    </source>
</evidence>
<organism evidence="2 3">
    <name type="scientific">Pholiota conissans</name>
    <dbReference type="NCBI Taxonomy" id="109636"/>
    <lineage>
        <taxon>Eukaryota</taxon>
        <taxon>Fungi</taxon>
        <taxon>Dikarya</taxon>
        <taxon>Basidiomycota</taxon>
        <taxon>Agaricomycotina</taxon>
        <taxon>Agaricomycetes</taxon>
        <taxon>Agaricomycetidae</taxon>
        <taxon>Agaricales</taxon>
        <taxon>Agaricineae</taxon>
        <taxon>Strophariaceae</taxon>
        <taxon>Pholiota</taxon>
    </lineage>
</organism>
<feature type="region of interest" description="Disordered" evidence="1">
    <location>
        <begin position="196"/>
        <end position="342"/>
    </location>
</feature>
<accession>A0A9P5Z9Y8</accession>
<feature type="compositionally biased region" description="Acidic residues" evidence="1">
    <location>
        <begin position="234"/>
        <end position="248"/>
    </location>
</feature>
<keyword evidence="3" id="KW-1185">Reference proteome</keyword>
<feature type="compositionally biased region" description="Acidic residues" evidence="1">
    <location>
        <begin position="288"/>
        <end position="335"/>
    </location>
</feature>